<keyword evidence="3" id="KW-1185">Reference proteome</keyword>
<evidence type="ECO:0000313" key="3">
    <source>
        <dbReference type="Proteomes" id="UP001150217"/>
    </source>
</evidence>
<accession>A0ABQ8V9F0</accession>
<evidence type="ECO:0000313" key="2">
    <source>
        <dbReference type="EMBL" id="KAJ4480298.1"/>
    </source>
</evidence>
<name>A0ABQ8V9F0_9AGAR</name>
<sequence length="449" mass="51143">MRSFSLNEIHLRNQYLLPRMNTDDRGSRMDLTAPVHRDPPRTHSIPYQTPVSIPVRQHQHSPAYMRANTHATSPMDAGPRHEHLSSPRSIHSSPHITSPLLHSTVPSLPSFPSVPTIPQSVSETWHHRIVPAFQNLTHNFTNPNVFTYQRPLPSAPIPSSNNFLTDTYTPLGSPQFLPMNFVRSPVSVPSASVRLPSRVGSRMGNDNIVERAPSRILHQPRPHRIVDLDHISLSAQIIPEIHSAPAVMSQFSQEHYPFHNHPDGPQHWVPPPPRVPIDNQYPFYYTPYPVYQNFQPPSEQPRSTTPKFKIEYSSIHATFLATIKDADSLKDRKSWVKWNEGVWQAVADGFVLGHICDEPPPGTPWTEWNTPLTRPNVSIHPTRKELEARLKWDKNDGWTSSILTARLSDEARNHLPPMIDDRGERRTARQIYLRLKAAYQAAPDRKACL</sequence>
<dbReference type="Proteomes" id="UP001150217">
    <property type="component" value="Unassembled WGS sequence"/>
</dbReference>
<evidence type="ECO:0000256" key="1">
    <source>
        <dbReference type="SAM" id="MobiDB-lite"/>
    </source>
</evidence>
<gene>
    <name evidence="2" type="ORF">C8R41DRAFT_982832</name>
</gene>
<dbReference type="EMBL" id="JANVFT010000061">
    <property type="protein sequence ID" value="KAJ4480298.1"/>
    <property type="molecule type" value="Genomic_DNA"/>
</dbReference>
<proteinExistence type="predicted"/>
<feature type="region of interest" description="Disordered" evidence="1">
    <location>
        <begin position="69"/>
        <end position="98"/>
    </location>
</feature>
<reference evidence="2" key="1">
    <citation type="submission" date="2022-08" db="EMBL/GenBank/DDBJ databases">
        <title>A Global Phylogenomic Analysis of the Shiitake Genus Lentinula.</title>
        <authorList>
            <consortium name="DOE Joint Genome Institute"/>
            <person name="Sierra-Patev S."/>
            <person name="Min B."/>
            <person name="Naranjo-Ortiz M."/>
            <person name="Looney B."/>
            <person name="Konkel Z."/>
            <person name="Slot J.C."/>
            <person name="Sakamoto Y."/>
            <person name="Steenwyk J.L."/>
            <person name="Rokas A."/>
            <person name="Carro J."/>
            <person name="Camarero S."/>
            <person name="Ferreira P."/>
            <person name="Molpeceres G."/>
            <person name="Ruiz-Duenas F.J."/>
            <person name="Serrano A."/>
            <person name="Henrissat B."/>
            <person name="Drula E."/>
            <person name="Hughes K.W."/>
            <person name="Mata J.L."/>
            <person name="Ishikawa N.K."/>
            <person name="Vargas-Isla R."/>
            <person name="Ushijima S."/>
            <person name="Smith C.A."/>
            <person name="Ahrendt S."/>
            <person name="Andreopoulos W."/>
            <person name="He G."/>
            <person name="Labutti K."/>
            <person name="Lipzen A."/>
            <person name="Ng V."/>
            <person name="Riley R."/>
            <person name="Sandor L."/>
            <person name="Barry K."/>
            <person name="Martinez A.T."/>
            <person name="Xiao Y."/>
            <person name="Gibbons J.G."/>
            <person name="Terashima K."/>
            <person name="Grigoriev I.V."/>
            <person name="Hibbett D.S."/>
        </authorList>
    </citation>
    <scope>NUCLEOTIDE SEQUENCE</scope>
    <source>
        <strain evidence="2">RHP3577 ss4</strain>
    </source>
</reference>
<feature type="compositionally biased region" description="Low complexity" evidence="1">
    <location>
        <begin position="86"/>
        <end position="98"/>
    </location>
</feature>
<protein>
    <submittedName>
        <fullName evidence="2">Uncharacterized protein</fullName>
    </submittedName>
</protein>
<comment type="caution">
    <text evidence="2">The sequence shown here is derived from an EMBL/GenBank/DDBJ whole genome shotgun (WGS) entry which is preliminary data.</text>
</comment>
<organism evidence="2 3">
    <name type="scientific">Lentinula lateritia</name>
    <dbReference type="NCBI Taxonomy" id="40482"/>
    <lineage>
        <taxon>Eukaryota</taxon>
        <taxon>Fungi</taxon>
        <taxon>Dikarya</taxon>
        <taxon>Basidiomycota</taxon>
        <taxon>Agaricomycotina</taxon>
        <taxon>Agaricomycetes</taxon>
        <taxon>Agaricomycetidae</taxon>
        <taxon>Agaricales</taxon>
        <taxon>Marasmiineae</taxon>
        <taxon>Omphalotaceae</taxon>
        <taxon>Lentinula</taxon>
    </lineage>
</organism>